<keyword evidence="3 4" id="KW-0443">Lipid metabolism</keyword>
<feature type="active site" description="Proton acceptor" evidence="4">
    <location>
        <position position="234"/>
    </location>
</feature>
<keyword evidence="2 4" id="KW-0442">Lipid degradation</keyword>
<proteinExistence type="predicted"/>
<dbReference type="Pfam" id="PF01734">
    <property type="entry name" value="Patatin"/>
    <property type="match status" value="1"/>
</dbReference>
<evidence type="ECO:0000259" key="5">
    <source>
        <dbReference type="PROSITE" id="PS51635"/>
    </source>
</evidence>
<dbReference type="PROSITE" id="PS51635">
    <property type="entry name" value="PNPLA"/>
    <property type="match status" value="1"/>
</dbReference>
<dbReference type="InterPro" id="IPR016035">
    <property type="entry name" value="Acyl_Trfase/lysoPLipase"/>
</dbReference>
<dbReference type="RefSeq" id="WP_090943287.1">
    <property type="nucleotide sequence ID" value="NZ_FOTS01000063.1"/>
</dbReference>
<keyword evidence="1 4" id="KW-0378">Hydrolase</keyword>
<dbReference type="OrthoDB" id="9813090at2"/>
<feature type="domain" description="PNPLA" evidence="5">
    <location>
        <begin position="9"/>
        <end position="247"/>
    </location>
</feature>
<dbReference type="Gene3D" id="3.40.1090.10">
    <property type="entry name" value="Cytosolic phospholipase A2 catalytic domain"/>
    <property type="match status" value="2"/>
</dbReference>
<dbReference type="PANTHER" id="PTHR14226:SF78">
    <property type="entry name" value="SLR0060 PROTEIN"/>
    <property type="match status" value="1"/>
</dbReference>
<evidence type="ECO:0000313" key="6">
    <source>
        <dbReference type="EMBL" id="SFM26780.1"/>
    </source>
</evidence>
<dbReference type="EMBL" id="FOTS01000063">
    <property type="protein sequence ID" value="SFM26780.1"/>
    <property type="molecule type" value="Genomic_DNA"/>
</dbReference>
<dbReference type="STRING" id="1123291.SAMN04490355_106318"/>
<evidence type="ECO:0000256" key="2">
    <source>
        <dbReference type="ARBA" id="ARBA00022963"/>
    </source>
</evidence>
<dbReference type="GO" id="GO:0016042">
    <property type="term" value="P:lipid catabolic process"/>
    <property type="evidence" value="ECO:0007669"/>
    <property type="project" value="UniProtKB-UniRule"/>
</dbReference>
<feature type="short sequence motif" description="DGA/G" evidence="4">
    <location>
        <begin position="234"/>
        <end position="236"/>
    </location>
</feature>
<dbReference type="Proteomes" id="UP000199520">
    <property type="component" value="Unassembled WGS sequence"/>
</dbReference>
<dbReference type="InterPro" id="IPR050301">
    <property type="entry name" value="NTE"/>
</dbReference>
<evidence type="ECO:0000313" key="7">
    <source>
        <dbReference type="Proteomes" id="UP000199520"/>
    </source>
</evidence>
<organism evidence="6 7">
    <name type="scientific">Pelosinus propionicus DSM 13327</name>
    <dbReference type="NCBI Taxonomy" id="1123291"/>
    <lineage>
        <taxon>Bacteria</taxon>
        <taxon>Bacillati</taxon>
        <taxon>Bacillota</taxon>
        <taxon>Negativicutes</taxon>
        <taxon>Selenomonadales</taxon>
        <taxon>Sporomusaceae</taxon>
        <taxon>Pelosinus</taxon>
    </lineage>
</organism>
<feature type="active site" description="Nucleophile" evidence="4">
    <location>
        <position position="44"/>
    </location>
</feature>
<dbReference type="SUPFAM" id="SSF52151">
    <property type="entry name" value="FabD/lysophospholipase-like"/>
    <property type="match status" value="1"/>
</dbReference>
<dbReference type="GO" id="GO:0016787">
    <property type="term" value="F:hydrolase activity"/>
    <property type="evidence" value="ECO:0007669"/>
    <property type="project" value="UniProtKB-UniRule"/>
</dbReference>
<name>A0A1I4PGP0_9FIRM</name>
<sequence>MIQKDILCALSGGGFRATFFHAGVLRGLIRLGLKDRIKVISSVSGGSITSALFGLKFDEIATIDDFDRLVINPLVEFSNRDPRNILIRYRLKSVVNSVASTFGSLFGSFGKPLMLLEGQENSELFIEQLDKYIFKGCTLSALSKNVRVVINATNLNNGARFRFDNNDFGDYKIGYSREIHHLPISQAVMASACYPGLFSPIKLNIGQHKFFLRDKFKNDACSPNMVPESIYLSDGGLFDNLGYYSIKSELDRGRDGFIVISDAANRFNNDNYAYGFANSLLRISDILMEQVSNRDRSKIMDNLLKDIWKGIYFKLENSCRWYREFEHEKCAKSSDVPDFGWSDSIVSRIAQIRTDLNRFNEHERKCLIYHGETLVETTVSKWNNAQYKEMSKLSHYQPPTELQISEKSILEELKNSHKRF</sequence>
<dbReference type="AlphaFoldDB" id="A0A1I4PGP0"/>
<reference evidence="7" key="1">
    <citation type="submission" date="2016-10" db="EMBL/GenBank/DDBJ databases">
        <authorList>
            <person name="Varghese N."/>
            <person name="Submissions S."/>
        </authorList>
    </citation>
    <scope>NUCLEOTIDE SEQUENCE [LARGE SCALE GENOMIC DNA]</scope>
    <source>
        <strain evidence="7">DSM 13327</strain>
    </source>
</reference>
<dbReference type="PANTHER" id="PTHR14226">
    <property type="entry name" value="NEUROPATHY TARGET ESTERASE/SWISS CHEESE D.MELANOGASTER"/>
    <property type="match status" value="1"/>
</dbReference>
<evidence type="ECO:0000256" key="3">
    <source>
        <dbReference type="ARBA" id="ARBA00023098"/>
    </source>
</evidence>
<evidence type="ECO:0000256" key="1">
    <source>
        <dbReference type="ARBA" id="ARBA00022801"/>
    </source>
</evidence>
<dbReference type="InterPro" id="IPR002641">
    <property type="entry name" value="PNPLA_dom"/>
</dbReference>
<keyword evidence="7" id="KW-1185">Reference proteome</keyword>
<gene>
    <name evidence="6" type="ORF">SAMN04490355_106318</name>
</gene>
<accession>A0A1I4PGP0</accession>
<comment type="caution">
    <text evidence="4">Lacks conserved residue(s) required for the propagation of feature annotation.</text>
</comment>
<protein>
    <submittedName>
        <fullName evidence="6">Predicted acylesterase/phospholipase RssA, contains patatin domain</fullName>
    </submittedName>
</protein>
<evidence type="ECO:0000256" key="4">
    <source>
        <dbReference type="PROSITE-ProRule" id="PRU01161"/>
    </source>
</evidence>